<evidence type="ECO:0008006" key="3">
    <source>
        <dbReference type="Google" id="ProtNLM"/>
    </source>
</evidence>
<dbReference type="AlphaFoldDB" id="A0AAU7ULD4"/>
<dbReference type="KEGG" id="bkr:AAFP32_00765"/>
<feature type="region of interest" description="Disordered" evidence="1">
    <location>
        <begin position="1"/>
        <end position="37"/>
    </location>
</feature>
<sequence length="61" mass="6438">MAETDPAGLSEEPPRRGTASVAAGGSRRSGSERRTASAMENGFITIRPAQWSTVAMITVFL</sequence>
<evidence type="ECO:0000313" key="2">
    <source>
        <dbReference type="EMBL" id="XBV89297.1"/>
    </source>
</evidence>
<protein>
    <recommendedName>
        <fullName evidence="3">ABC transporter permease</fullName>
    </recommendedName>
</protein>
<reference evidence="2" key="1">
    <citation type="submission" date="2024-06" db="EMBL/GenBank/DDBJ databases">
        <title>Brevibacterium koreense sp. nov., isolated from jogae-jeotgal, a Korean fermented seafood.</title>
        <authorList>
            <person name="Whon T.W."/>
            <person name="Nam S."/>
            <person name="Kim Y."/>
        </authorList>
    </citation>
    <scope>NUCLEOTIDE SEQUENCE</scope>
    <source>
        <strain evidence="2">CBA3109</strain>
    </source>
</reference>
<feature type="compositionally biased region" description="Low complexity" evidence="1">
    <location>
        <begin position="16"/>
        <end position="28"/>
    </location>
</feature>
<dbReference type="RefSeq" id="WP_350270203.1">
    <property type="nucleotide sequence ID" value="NZ_CP158281.1"/>
</dbReference>
<accession>A0AAU7ULD4</accession>
<proteinExistence type="predicted"/>
<evidence type="ECO:0000256" key="1">
    <source>
        <dbReference type="SAM" id="MobiDB-lite"/>
    </source>
</evidence>
<name>A0AAU7ULD4_9MICO</name>
<gene>
    <name evidence="2" type="ORF">AAFP32_00765</name>
</gene>
<organism evidence="2">
    <name type="scientific">Brevibacterium koreense</name>
    <dbReference type="NCBI Taxonomy" id="3140787"/>
    <lineage>
        <taxon>Bacteria</taxon>
        <taxon>Bacillati</taxon>
        <taxon>Actinomycetota</taxon>
        <taxon>Actinomycetes</taxon>
        <taxon>Micrococcales</taxon>
        <taxon>Brevibacteriaceae</taxon>
        <taxon>Brevibacterium</taxon>
    </lineage>
</organism>
<dbReference type="EMBL" id="CP158281">
    <property type="protein sequence ID" value="XBV89297.1"/>
    <property type="molecule type" value="Genomic_DNA"/>
</dbReference>